<organism evidence="1 2">
    <name type="scientific">Micromonospora rosaria</name>
    <dbReference type="NCBI Taxonomy" id="47874"/>
    <lineage>
        <taxon>Bacteria</taxon>
        <taxon>Bacillati</taxon>
        <taxon>Actinomycetota</taxon>
        <taxon>Actinomycetes</taxon>
        <taxon>Micromonosporales</taxon>
        <taxon>Micromonosporaceae</taxon>
        <taxon>Micromonospora</taxon>
    </lineage>
</organism>
<reference evidence="1 2" key="1">
    <citation type="submission" date="2016-01" db="EMBL/GenBank/DDBJ databases">
        <title>Whole genome sequence and analysis of Micromonospora rosaria DSM 803, which can produce antibacterial substance rosamicin.</title>
        <authorList>
            <person name="Yang H."/>
            <person name="He X."/>
            <person name="Zhu D."/>
        </authorList>
    </citation>
    <scope>NUCLEOTIDE SEQUENCE [LARGE SCALE GENOMIC DNA]</scope>
    <source>
        <strain evidence="1 2">DSM 803</strain>
    </source>
</reference>
<evidence type="ECO:0000313" key="1">
    <source>
        <dbReference type="EMBL" id="KXK58059.1"/>
    </source>
</evidence>
<sequence>MAAIDRDGWLADAVVVPALGWLSGTRVDVRVRGGLVVVTADSQAVFRVTRPGQVRLPATVRHWCGLTAGSRLLLVADPAMGRLVVHPPAAVHAMIISFQAAAWDGEAA</sequence>
<accession>A0A136PI30</accession>
<evidence type="ECO:0008006" key="3">
    <source>
        <dbReference type="Google" id="ProtNLM"/>
    </source>
</evidence>
<dbReference type="EMBL" id="LRQV01000292">
    <property type="protein sequence ID" value="KXK58059.1"/>
    <property type="molecule type" value="Genomic_DNA"/>
</dbReference>
<name>A0A136PI30_9ACTN</name>
<dbReference type="SUPFAM" id="SSF89447">
    <property type="entry name" value="AbrB/MazE/MraZ-like"/>
    <property type="match status" value="1"/>
</dbReference>
<dbReference type="Proteomes" id="UP000070620">
    <property type="component" value="Unassembled WGS sequence"/>
</dbReference>
<dbReference type="InterPro" id="IPR037914">
    <property type="entry name" value="SpoVT-AbrB_sf"/>
</dbReference>
<protein>
    <recommendedName>
        <fullName evidence="3">SpoVT-AbrB domain-containing protein</fullName>
    </recommendedName>
</protein>
<comment type="caution">
    <text evidence="1">The sequence shown here is derived from an EMBL/GenBank/DDBJ whole genome shotgun (WGS) entry which is preliminary data.</text>
</comment>
<evidence type="ECO:0000313" key="2">
    <source>
        <dbReference type="Proteomes" id="UP000070620"/>
    </source>
</evidence>
<proteinExistence type="predicted"/>
<dbReference type="AlphaFoldDB" id="A0A136PI30"/>
<gene>
    <name evidence="1" type="ORF">AWW66_32120</name>
</gene>
<keyword evidence="2" id="KW-1185">Reference proteome</keyword>
<dbReference type="RefSeq" id="WP_067374582.1">
    <property type="nucleotide sequence ID" value="NZ_JBIUBN010000056.1"/>
</dbReference>